<proteinExistence type="predicted"/>
<organism evidence="3 4">
    <name type="scientific">Kocuria coralli</name>
    <dbReference type="NCBI Taxonomy" id="1461025"/>
    <lineage>
        <taxon>Bacteria</taxon>
        <taxon>Bacillati</taxon>
        <taxon>Actinomycetota</taxon>
        <taxon>Actinomycetes</taxon>
        <taxon>Micrococcales</taxon>
        <taxon>Micrococcaceae</taxon>
        <taxon>Kocuria</taxon>
    </lineage>
</organism>
<protein>
    <submittedName>
        <fullName evidence="3">Uncharacterized protein</fullName>
    </submittedName>
</protein>
<feature type="compositionally biased region" description="Polar residues" evidence="1">
    <location>
        <begin position="87"/>
        <end position="97"/>
    </location>
</feature>
<evidence type="ECO:0000313" key="4">
    <source>
        <dbReference type="Proteomes" id="UP000325957"/>
    </source>
</evidence>
<dbReference type="AlphaFoldDB" id="A0A5J5KUE5"/>
<evidence type="ECO:0000256" key="2">
    <source>
        <dbReference type="SAM" id="SignalP"/>
    </source>
</evidence>
<feature type="compositionally biased region" description="Low complexity" evidence="1">
    <location>
        <begin position="98"/>
        <end position="109"/>
    </location>
</feature>
<feature type="compositionally biased region" description="Acidic residues" evidence="1">
    <location>
        <begin position="46"/>
        <end position="57"/>
    </location>
</feature>
<keyword evidence="2" id="KW-0732">Signal</keyword>
<feature type="signal peptide" evidence="2">
    <location>
        <begin position="1"/>
        <end position="25"/>
    </location>
</feature>
<reference evidence="3 4" key="1">
    <citation type="submission" date="2019-05" db="EMBL/GenBank/DDBJ databases">
        <title>Kocuria coralli sp. nov., a novel actinobacterium isolated from coral reef seawater.</title>
        <authorList>
            <person name="Li J."/>
        </authorList>
    </citation>
    <scope>NUCLEOTIDE SEQUENCE [LARGE SCALE GENOMIC DNA]</scope>
    <source>
        <strain evidence="3 4">SCSIO 13007</strain>
    </source>
</reference>
<dbReference type="Proteomes" id="UP000325957">
    <property type="component" value="Unassembled WGS sequence"/>
</dbReference>
<dbReference type="PROSITE" id="PS51257">
    <property type="entry name" value="PROKAR_LIPOPROTEIN"/>
    <property type="match status" value="1"/>
</dbReference>
<feature type="compositionally biased region" description="Low complexity" evidence="1">
    <location>
        <begin position="58"/>
        <end position="86"/>
    </location>
</feature>
<feature type="chain" id="PRO_5038444731" evidence="2">
    <location>
        <begin position="26"/>
        <end position="314"/>
    </location>
</feature>
<sequence>MSKNSTLRTPLTLGLLALTASFGLAGCVPEGNGDPEPTETTQTETAETETAETETAETETQSAAPAETQTSEATSAAPTQSSTASSDKTGGSTSAPRSTATSGSQASSGDVDSTQLEGEPIATVEGKGGDTVEVPEHDGPIVVVFENTSSGPYTYIYGTADHGEVLDGVDTGETSINFVDPYSPYSQTNTKSYEIDGDSDETFTMSFYEVDAIPTAEPGETVTGEGFGVVKWEGDEDATVKASHDGEGNFIVHGEDTEPGGEGTQYTFNEIGTGYGYLDIGAGEYYIVVEADAGWTLEPSSPEEAEADSGTPAA</sequence>
<feature type="region of interest" description="Disordered" evidence="1">
    <location>
        <begin position="25"/>
        <end position="118"/>
    </location>
</feature>
<comment type="caution">
    <text evidence="3">The sequence shown here is derived from an EMBL/GenBank/DDBJ whole genome shotgun (WGS) entry which is preliminary data.</text>
</comment>
<evidence type="ECO:0000256" key="1">
    <source>
        <dbReference type="SAM" id="MobiDB-lite"/>
    </source>
</evidence>
<dbReference type="EMBL" id="SZWF01000022">
    <property type="protein sequence ID" value="KAA9393283.1"/>
    <property type="molecule type" value="Genomic_DNA"/>
</dbReference>
<keyword evidence="4" id="KW-1185">Reference proteome</keyword>
<gene>
    <name evidence="3" type="ORF">FCK90_12915</name>
</gene>
<dbReference type="OrthoDB" id="4879376at2"/>
<dbReference type="RefSeq" id="WP_158034720.1">
    <property type="nucleotide sequence ID" value="NZ_ML708626.1"/>
</dbReference>
<accession>A0A5J5KUE5</accession>
<evidence type="ECO:0000313" key="3">
    <source>
        <dbReference type="EMBL" id="KAA9393283.1"/>
    </source>
</evidence>
<name>A0A5J5KUE5_9MICC</name>